<proteinExistence type="predicted"/>
<evidence type="ECO:0000313" key="2">
    <source>
        <dbReference type="EMBL" id="AUO19845.1"/>
    </source>
</evidence>
<protein>
    <submittedName>
        <fullName evidence="2">Uncharacterized protein</fullName>
    </submittedName>
</protein>
<evidence type="ECO:0000313" key="3">
    <source>
        <dbReference type="Proteomes" id="UP000235589"/>
    </source>
</evidence>
<dbReference type="Proteomes" id="UP000235589">
    <property type="component" value="Chromosome"/>
</dbReference>
<reference evidence="2 3" key="1">
    <citation type="submission" date="2017-04" db="EMBL/GenBank/DDBJ databases">
        <title>Monoglobus pectinilyticus 14 draft genome.</title>
        <authorList>
            <person name="Kim C."/>
            <person name="Rosendale D.I."/>
            <person name="Kelly W.J."/>
            <person name="Tannock G.W."/>
            <person name="Patchett M.L."/>
            <person name="Jordens J.Z."/>
        </authorList>
    </citation>
    <scope>NUCLEOTIDE SEQUENCE [LARGE SCALE GENOMIC DNA]</scope>
    <source>
        <strain evidence="2 3">14</strain>
    </source>
</reference>
<sequence length="334" mass="36918">MKKKIIILGICLVLAAGTVAAVASGAYNNQNIDIKSALSKVFSSEKSEKSLVQKDSVQTDSISLNDDQNKSVISTDLSDKAIALYPSNFYSMVEILKSNISDTESIADILASYLYLRDIYGLNNEQLEYIAGLITNGADPNSILDIAYFWADTCEDITIIEQIYNKKGDYEGGRFWIENAYNNITKNVHGVLESEEINNYLSLGVTVSDIQNANILSRKGVYSIKQILDRIAGGDTMINIINEVYGTSISQPVNLFGISENEKSDESILNSKELAALENKQIEESASEILSDEKTAERLVEKRNEKNAELVKQLINEGILEGRIDKDLGVVFDE</sequence>
<name>A0A2K9P3L0_9FIRM</name>
<accession>A0A2K9P3L0</accession>
<evidence type="ECO:0000256" key="1">
    <source>
        <dbReference type="SAM" id="SignalP"/>
    </source>
</evidence>
<keyword evidence="1" id="KW-0732">Signal</keyword>
<dbReference type="EMBL" id="CP020991">
    <property type="protein sequence ID" value="AUO19845.1"/>
    <property type="molecule type" value="Genomic_DNA"/>
</dbReference>
<dbReference type="GeneID" id="98063076"/>
<dbReference type="KEGG" id="mpec:B9O19_01689"/>
<feature type="signal peptide" evidence="1">
    <location>
        <begin position="1"/>
        <end position="23"/>
    </location>
</feature>
<organism evidence="2 3">
    <name type="scientific">Monoglobus pectinilyticus</name>
    <dbReference type="NCBI Taxonomy" id="1981510"/>
    <lineage>
        <taxon>Bacteria</taxon>
        <taxon>Bacillati</taxon>
        <taxon>Bacillota</taxon>
        <taxon>Clostridia</taxon>
        <taxon>Monoglobales</taxon>
        <taxon>Monoglobaceae</taxon>
        <taxon>Monoglobus</taxon>
    </lineage>
</organism>
<dbReference type="AlphaFoldDB" id="A0A2K9P3L0"/>
<gene>
    <name evidence="2" type="ORF">B9O19_01689</name>
</gene>
<feature type="chain" id="PRO_5039136370" evidence="1">
    <location>
        <begin position="24"/>
        <end position="334"/>
    </location>
</feature>
<keyword evidence="3" id="KW-1185">Reference proteome</keyword>
<dbReference type="RefSeq" id="WP_102366013.1">
    <property type="nucleotide sequence ID" value="NZ_CP020991.1"/>
</dbReference>